<dbReference type="Gene3D" id="3.40.50.1000">
    <property type="entry name" value="HAD superfamily/HAD-like"/>
    <property type="match status" value="1"/>
</dbReference>
<dbReference type="GO" id="GO:0016887">
    <property type="term" value="F:ATP hydrolysis activity"/>
    <property type="evidence" value="ECO:0007669"/>
    <property type="project" value="InterPro"/>
</dbReference>
<dbReference type="GO" id="GO:0045332">
    <property type="term" value="P:phospholipid translocation"/>
    <property type="evidence" value="ECO:0007669"/>
    <property type="project" value="TreeGrafter"/>
</dbReference>
<feature type="transmembrane region" description="Helical" evidence="9">
    <location>
        <begin position="384"/>
        <end position="405"/>
    </location>
</feature>
<feature type="transmembrane region" description="Helical" evidence="9">
    <location>
        <begin position="30"/>
        <end position="47"/>
    </location>
</feature>
<dbReference type="SFLD" id="SFLDF00027">
    <property type="entry name" value="p-type_atpase"/>
    <property type="match status" value="1"/>
</dbReference>
<evidence type="ECO:0000256" key="9">
    <source>
        <dbReference type="SAM" id="Phobius"/>
    </source>
</evidence>
<feature type="transmembrane region" description="Helical" evidence="9">
    <location>
        <begin position="894"/>
        <end position="913"/>
    </location>
</feature>
<dbReference type="NCBIfam" id="TIGR01494">
    <property type="entry name" value="ATPase_P-type"/>
    <property type="match status" value="1"/>
</dbReference>
<keyword evidence="3" id="KW-0479">Metal-binding</keyword>
<reference evidence="12 13" key="1">
    <citation type="submission" date="2015-07" db="EMBL/GenBank/DDBJ databases">
        <title>The genome of Pseudoloma neurophilia, a relevant intracellular parasite of the zebrafish.</title>
        <authorList>
            <person name="Ndikumana S."/>
            <person name="Pelin A."/>
            <person name="Sanders J."/>
            <person name="Corradi N."/>
        </authorList>
    </citation>
    <scope>NUCLEOTIDE SEQUENCE [LARGE SCALE GENOMIC DNA]</scope>
    <source>
        <strain evidence="12 13">MK1</strain>
    </source>
</reference>
<evidence type="ECO:0000256" key="5">
    <source>
        <dbReference type="ARBA" id="ARBA00022967"/>
    </source>
</evidence>
<dbReference type="PROSITE" id="PS00154">
    <property type="entry name" value="ATPASE_E1_E2"/>
    <property type="match status" value="1"/>
</dbReference>
<dbReference type="SUPFAM" id="SSF81653">
    <property type="entry name" value="Calcium ATPase, transduction domain A"/>
    <property type="match status" value="1"/>
</dbReference>
<gene>
    <name evidence="12" type="ORF">M153_2520003720</name>
</gene>
<keyword evidence="5" id="KW-1278">Translocase</keyword>
<dbReference type="SUPFAM" id="SSF56784">
    <property type="entry name" value="HAD-like"/>
    <property type="match status" value="1"/>
</dbReference>
<keyword evidence="13" id="KW-1185">Reference proteome</keyword>
<evidence type="ECO:0000256" key="1">
    <source>
        <dbReference type="ARBA" id="ARBA00004141"/>
    </source>
</evidence>
<feature type="transmembrane region" description="Helical" evidence="9">
    <location>
        <begin position="337"/>
        <end position="357"/>
    </location>
</feature>
<dbReference type="InterPro" id="IPR044492">
    <property type="entry name" value="P_typ_ATPase_HD_dom"/>
</dbReference>
<feature type="region of interest" description="Disordered" evidence="8">
    <location>
        <begin position="117"/>
        <end position="148"/>
    </location>
</feature>
<dbReference type="Gene3D" id="2.70.150.10">
    <property type="entry name" value="Calcium-transporting ATPase, cytoplasmic transduction domain A"/>
    <property type="match status" value="1"/>
</dbReference>
<dbReference type="VEuPathDB" id="MicrosporidiaDB:M153_2520003720"/>
<feature type="domain" description="P-type ATPase C-terminal" evidence="11">
    <location>
        <begin position="778"/>
        <end position="1002"/>
    </location>
</feature>
<dbReference type="InterPro" id="IPR023299">
    <property type="entry name" value="ATPase_P-typ_cyto_dom_N"/>
</dbReference>
<evidence type="ECO:0000256" key="2">
    <source>
        <dbReference type="ARBA" id="ARBA00022692"/>
    </source>
</evidence>
<keyword evidence="7 9" id="KW-0472">Membrane</keyword>
<evidence type="ECO:0000313" key="12">
    <source>
        <dbReference type="EMBL" id="KRH94461.1"/>
    </source>
</evidence>
<dbReference type="GO" id="GO:0046872">
    <property type="term" value="F:metal ion binding"/>
    <property type="evidence" value="ECO:0007669"/>
    <property type="project" value="UniProtKB-KW"/>
</dbReference>
<dbReference type="PANTHER" id="PTHR24092:SF150">
    <property type="entry name" value="PHOSPHOLIPID-TRANSPORTING ATPASE"/>
    <property type="match status" value="1"/>
</dbReference>
<comment type="caution">
    <text evidence="12">The sequence shown here is derived from an EMBL/GenBank/DDBJ whole genome shotgun (WGS) entry which is preliminary data.</text>
</comment>
<dbReference type="InterPro" id="IPR023298">
    <property type="entry name" value="ATPase_P-typ_TM_dom_sf"/>
</dbReference>
<dbReference type="OrthoDB" id="377733at2759"/>
<dbReference type="SFLD" id="SFLDS00003">
    <property type="entry name" value="Haloacid_Dehalogenase"/>
    <property type="match status" value="1"/>
</dbReference>
<dbReference type="Gene3D" id="3.40.1110.10">
    <property type="entry name" value="Calcium-transporting ATPase, cytoplasmic domain N"/>
    <property type="match status" value="1"/>
</dbReference>
<dbReference type="EMBL" id="LGUB01000071">
    <property type="protein sequence ID" value="KRH94461.1"/>
    <property type="molecule type" value="Genomic_DNA"/>
</dbReference>
<evidence type="ECO:0000256" key="7">
    <source>
        <dbReference type="ARBA" id="ARBA00023136"/>
    </source>
</evidence>
<evidence type="ECO:0000259" key="10">
    <source>
        <dbReference type="Pfam" id="PF16209"/>
    </source>
</evidence>
<dbReference type="GO" id="GO:0005886">
    <property type="term" value="C:plasma membrane"/>
    <property type="evidence" value="ECO:0007669"/>
    <property type="project" value="TreeGrafter"/>
</dbReference>
<dbReference type="InterPro" id="IPR036412">
    <property type="entry name" value="HAD-like_sf"/>
</dbReference>
<evidence type="ECO:0000313" key="13">
    <source>
        <dbReference type="Proteomes" id="UP000051530"/>
    </source>
</evidence>
<evidence type="ECO:0000256" key="8">
    <source>
        <dbReference type="SAM" id="MobiDB-lite"/>
    </source>
</evidence>
<dbReference type="GO" id="GO:0140326">
    <property type="term" value="F:ATPase-coupled intramembrane lipid transporter activity"/>
    <property type="evidence" value="ECO:0007669"/>
    <property type="project" value="TreeGrafter"/>
</dbReference>
<dbReference type="PANTHER" id="PTHR24092">
    <property type="entry name" value="PROBABLE PHOSPHOLIPID-TRANSPORTING ATPASE"/>
    <property type="match status" value="1"/>
</dbReference>
<dbReference type="SFLD" id="SFLDG00002">
    <property type="entry name" value="C1.7:_P-type_atpase_like"/>
    <property type="match status" value="1"/>
</dbReference>
<accession>A0A0R0LYT1</accession>
<sequence length="1012" mass="116057">MTEKKNKTKTSKYTPVTFFPLNLYRQFSKYSNVFFFITLMLLITPSISPFPPYAYLTAFMIVMGISILKDGIEDFIRHRSDKKANERIIHKIMLNTQGKEPAQDFETFTYKTNTAVTSENETETLKNRNSETKGEKQQDQDLEHTKSIKNDQKSPCSELFSIQPKFVEDLKMFDVILLKENEEVPADMILLNSKIFNGTITKCRPFSYIQTSSLDGETNLKKRQSNFLHDSTGCTNNTDNSNLFLCNCDIKVINGLEGIDILPGGTEFNDISALVKFDSKRLLQTEKNIILRGTQIKSTTMTLGMVIAVGENTKIARNQHKTGLKRSKFEKKVERKMFYMFILYFIILFVSAIILTLNLRNDQTDLFDIDQLSKMGLRLIGTNYVLYSYLIPLSLFVMIEIARIFQKTFIKFDQDINGAFCKNSNVTEDIGMIDIVLSDKTGTLTENKMNFNFYDIGHGIEPISTLNIDQGFFFVMNILTNNGLQIVNQKFEGISQDEIAMVEKIQNYGCFLKTKEDSHMELKLGNHNLVIEILATLEFSSQRQRMSTMIKITKTDIDRVKAGDIFLFTKGSDQRLASCLENEITTETNPVYRSLLCIYRKLESKTEIENFLSEYQESALKTEKMDKLFEQVESGMKFSGIAYVEDKIAFKAQETVKQLKEAGIKMWMVTGDKKETALSCGRSVGLTNTEAIRPDQIIEEMASIECSQISRQYWMEKLPDTLIIYRTIPDKKAAIAKALVEKGLSVLAIGDGGNDVSMIYMATVGVGIKGKEGGQAALAGDFSLVSFHHLSKLLFFHGRNNLIRFSKLTINSFFKNIFLITFQFNFNFLTGFSGLSVFNYYFVNYFNILYSAFIPFSIAVFDKGKDAHYFMDLTTQGQIIKNYQKTRSYFSGKTIAFSIIYAITKGTILYWISYFIIDWSYTFSIIYFSWVVFLSTFLFQTYLIEFFNFFTFLSIFLTFGSFLFSMFVLNESGYAIYGTGTFYIALFTVLMANLALDLLFFKYSKKYDVHIF</sequence>
<dbReference type="AlphaFoldDB" id="A0A0R0LYT1"/>
<dbReference type="InterPro" id="IPR008250">
    <property type="entry name" value="ATPase_P-typ_transduc_dom_A_sf"/>
</dbReference>
<evidence type="ECO:0000256" key="3">
    <source>
        <dbReference type="ARBA" id="ARBA00022723"/>
    </source>
</evidence>
<feature type="compositionally biased region" description="Basic and acidic residues" evidence="8">
    <location>
        <begin position="123"/>
        <end position="148"/>
    </location>
</feature>
<name>A0A0R0LYT1_9MICR</name>
<dbReference type="SUPFAM" id="SSF81660">
    <property type="entry name" value="Metal cation-transporting ATPase, ATP-binding domain N"/>
    <property type="match status" value="1"/>
</dbReference>
<dbReference type="Proteomes" id="UP000051530">
    <property type="component" value="Unassembled WGS sequence"/>
</dbReference>
<dbReference type="Pfam" id="PF00702">
    <property type="entry name" value="Hydrolase"/>
    <property type="match status" value="1"/>
</dbReference>
<keyword evidence="4" id="KW-0460">Magnesium</keyword>
<comment type="subcellular location">
    <subcellularLocation>
        <location evidence="1">Membrane</location>
        <topology evidence="1">Multi-pass membrane protein</topology>
    </subcellularLocation>
</comment>
<feature type="transmembrane region" description="Helical" evidence="9">
    <location>
        <begin position="841"/>
        <end position="861"/>
    </location>
</feature>
<dbReference type="InterPro" id="IPR001757">
    <property type="entry name" value="P_typ_ATPase"/>
</dbReference>
<dbReference type="InterPro" id="IPR032631">
    <property type="entry name" value="P-type_ATPase_N"/>
</dbReference>
<feature type="transmembrane region" description="Helical" evidence="9">
    <location>
        <begin position="946"/>
        <end position="968"/>
    </location>
</feature>
<dbReference type="InterPro" id="IPR018303">
    <property type="entry name" value="ATPase_P-typ_P_site"/>
</dbReference>
<dbReference type="Pfam" id="PF16212">
    <property type="entry name" value="PhoLip_ATPase_C"/>
    <property type="match status" value="1"/>
</dbReference>
<organism evidence="12 13">
    <name type="scientific">Pseudoloma neurophilia</name>
    <dbReference type="NCBI Taxonomy" id="146866"/>
    <lineage>
        <taxon>Eukaryota</taxon>
        <taxon>Fungi</taxon>
        <taxon>Fungi incertae sedis</taxon>
        <taxon>Microsporidia</taxon>
        <taxon>Pseudoloma</taxon>
    </lineage>
</organism>
<keyword evidence="6 9" id="KW-1133">Transmembrane helix</keyword>
<feature type="transmembrane region" description="Helical" evidence="9">
    <location>
        <begin position="974"/>
        <end position="996"/>
    </location>
</feature>
<feature type="domain" description="P-type ATPase N-terminal" evidence="10">
    <location>
        <begin position="5"/>
        <end position="55"/>
    </location>
</feature>
<proteinExistence type="predicted"/>
<dbReference type="Pfam" id="PF16209">
    <property type="entry name" value="PhoLip_ATPase_N"/>
    <property type="match status" value="1"/>
</dbReference>
<dbReference type="GO" id="GO:0005524">
    <property type="term" value="F:ATP binding"/>
    <property type="evidence" value="ECO:0007669"/>
    <property type="project" value="InterPro"/>
</dbReference>
<dbReference type="SUPFAM" id="SSF81665">
    <property type="entry name" value="Calcium ATPase, transmembrane domain M"/>
    <property type="match status" value="1"/>
</dbReference>
<evidence type="ECO:0000259" key="11">
    <source>
        <dbReference type="Pfam" id="PF16212"/>
    </source>
</evidence>
<feature type="transmembrane region" description="Helical" evidence="9">
    <location>
        <begin position="919"/>
        <end position="939"/>
    </location>
</feature>
<dbReference type="InterPro" id="IPR032630">
    <property type="entry name" value="P_typ_ATPase_c"/>
</dbReference>
<evidence type="ECO:0000256" key="4">
    <source>
        <dbReference type="ARBA" id="ARBA00022842"/>
    </source>
</evidence>
<keyword evidence="2 9" id="KW-0812">Transmembrane</keyword>
<dbReference type="InterPro" id="IPR023214">
    <property type="entry name" value="HAD_sf"/>
</dbReference>
<evidence type="ECO:0000256" key="6">
    <source>
        <dbReference type="ARBA" id="ARBA00022989"/>
    </source>
</evidence>
<protein>
    <submittedName>
        <fullName evidence="12">HAD ATPase, P-type, family IC</fullName>
    </submittedName>
</protein>
<dbReference type="PRINTS" id="PR00119">
    <property type="entry name" value="CATATPASE"/>
</dbReference>